<sequence>MANPKKRVPENIPGDFFVDSTCINCDTCRQIAPQVFSEAETTSFVKAQPTAGADRRVALRALLACPTGSIGDLGDDDVKAVMRDFPLVVEEPVYYCGYNSPKSYGGNSYFIRHPDGNWLIDSPKFVAPLVQRLEALGGVTHIFLTHRDDVADAERYASHFHARRIIHQNELLSQPDAEVVLDGDGPWALAPGFLAISTPGHTQGHCVLLFQDRFLFAGDHLDWDRSEQHLAALERYCWHSWPEQIESVRRLANYRFEWVLPGHSQTAHLPAPEMRGEILRLAEKNARIVNLRMK</sequence>
<dbReference type="Proteomes" id="UP000214646">
    <property type="component" value="Unassembled WGS sequence"/>
</dbReference>
<dbReference type="CDD" id="cd07727">
    <property type="entry name" value="YmaE-like_MBL-fold"/>
    <property type="match status" value="1"/>
</dbReference>
<dbReference type="EMBL" id="NIDE01000014">
    <property type="protein sequence ID" value="OWK38226.1"/>
    <property type="molecule type" value="Genomic_DNA"/>
</dbReference>
<reference evidence="3" key="1">
    <citation type="submission" date="2017-06" db="EMBL/GenBank/DDBJ databases">
        <title>Genome analysis of Fimbriiglobus ruber SP5, the first member of the order Planctomycetales with confirmed chitinolytic capability.</title>
        <authorList>
            <person name="Ravin N.V."/>
            <person name="Rakitin A.L."/>
            <person name="Ivanova A.A."/>
            <person name="Beletsky A.V."/>
            <person name="Kulichevskaya I.S."/>
            <person name="Mardanov A.V."/>
            <person name="Dedysh S.N."/>
        </authorList>
    </citation>
    <scope>NUCLEOTIDE SEQUENCE [LARGE SCALE GENOMIC DNA]</scope>
    <source>
        <strain evidence="3">SP5</strain>
    </source>
</reference>
<organism evidence="2 3">
    <name type="scientific">Fimbriiglobus ruber</name>
    <dbReference type="NCBI Taxonomy" id="1908690"/>
    <lineage>
        <taxon>Bacteria</taxon>
        <taxon>Pseudomonadati</taxon>
        <taxon>Planctomycetota</taxon>
        <taxon>Planctomycetia</taxon>
        <taxon>Gemmatales</taxon>
        <taxon>Gemmataceae</taxon>
        <taxon>Fimbriiglobus</taxon>
    </lineage>
</organism>
<proteinExistence type="predicted"/>
<dbReference type="InterPro" id="IPR036866">
    <property type="entry name" value="RibonucZ/Hydroxyglut_hydro"/>
</dbReference>
<evidence type="ECO:0000259" key="1">
    <source>
        <dbReference type="SMART" id="SM00849"/>
    </source>
</evidence>
<evidence type="ECO:0000313" key="3">
    <source>
        <dbReference type="Proteomes" id="UP000214646"/>
    </source>
</evidence>
<dbReference type="SUPFAM" id="SSF56281">
    <property type="entry name" value="Metallo-hydrolase/oxidoreductase"/>
    <property type="match status" value="1"/>
</dbReference>
<dbReference type="RefSeq" id="WP_088258071.1">
    <property type="nucleotide sequence ID" value="NZ_NIDE01000014.1"/>
</dbReference>
<dbReference type="SMART" id="SM00849">
    <property type="entry name" value="Lactamase_B"/>
    <property type="match status" value="1"/>
</dbReference>
<accession>A0A225DL87</accession>
<gene>
    <name evidence="2" type="ORF">FRUB_07346</name>
</gene>
<dbReference type="Pfam" id="PF14597">
    <property type="entry name" value="Lactamase_B_5"/>
    <property type="match status" value="1"/>
</dbReference>
<dbReference type="Gene3D" id="3.60.15.10">
    <property type="entry name" value="Ribonuclease Z/Hydroxyacylglutathione hydrolase-like"/>
    <property type="match status" value="1"/>
</dbReference>
<dbReference type="OrthoDB" id="9802248at2"/>
<comment type="caution">
    <text evidence="2">The sequence shown here is derived from an EMBL/GenBank/DDBJ whole genome shotgun (WGS) entry which is preliminary data.</text>
</comment>
<dbReference type="SUPFAM" id="SSF54862">
    <property type="entry name" value="4Fe-4S ferredoxins"/>
    <property type="match status" value="1"/>
</dbReference>
<name>A0A225DL87_9BACT</name>
<dbReference type="Pfam" id="PF13370">
    <property type="entry name" value="Fer4_13"/>
    <property type="match status" value="1"/>
</dbReference>
<keyword evidence="3" id="KW-1185">Reference proteome</keyword>
<feature type="domain" description="Metallo-beta-lactamase" evidence="1">
    <location>
        <begin position="105"/>
        <end position="263"/>
    </location>
</feature>
<dbReference type="InterPro" id="IPR001279">
    <property type="entry name" value="Metallo-B-lactamas"/>
</dbReference>
<dbReference type="AlphaFoldDB" id="A0A225DL87"/>
<dbReference type="PANTHER" id="PTHR42773:SF1">
    <property type="entry name" value="METALLO-BETA-LACTAMASE FAMILY PROTEIN"/>
    <property type="match status" value="1"/>
</dbReference>
<evidence type="ECO:0000313" key="2">
    <source>
        <dbReference type="EMBL" id="OWK38226.1"/>
    </source>
</evidence>
<dbReference type="Gene3D" id="3.30.70.20">
    <property type="match status" value="1"/>
</dbReference>
<protein>
    <submittedName>
        <fullName evidence="2">Metallo-beta-lactamase superfamily protein</fullName>
    </submittedName>
</protein>
<dbReference type="PANTHER" id="PTHR42773">
    <property type="entry name" value="METALLO-BETA-LACTAMASE-RELATED"/>
    <property type="match status" value="1"/>
</dbReference>